<evidence type="ECO:0000313" key="2">
    <source>
        <dbReference type="Proteomes" id="UP000036987"/>
    </source>
</evidence>
<gene>
    <name evidence="1" type="ORF">ZOSMA_153G00360</name>
</gene>
<sequence length="138" mass="16023">MNAPLITYATVYLRDLKYLLGLLNVVYLRIAVEFASCSFFCPNCNKLTIQKIKFNFLKKLVILMNLNYLHQYEIALCILINSPVLVSLIIKQSVRLTNIVHHSISFDFKHLKFFEMEIDCGSKREMKIIEFVLGNTSL</sequence>
<evidence type="ECO:0000313" key="1">
    <source>
        <dbReference type="EMBL" id="KMZ73142.1"/>
    </source>
</evidence>
<dbReference type="Proteomes" id="UP000036987">
    <property type="component" value="Unassembled WGS sequence"/>
</dbReference>
<name>A0A0K9PY55_ZOSMR</name>
<proteinExistence type="predicted"/>
<dbReference type="EMBL" id="LFYR01000601">
    <property type="protein sequence ID" value="KMZ73142.1"/>
    <property type="molecule type" value="Genomic_DNA"/>
</dbReference>
<reference evidence="2" key="1">
    <citation type="journal article" date="2016" name="Nature">
        <title>The genome of the seagrass Zostera marina reveals angiosperm adaptation to the sea.</title>
        <authorList>
            <person name="Olsen J.L."/>
            <person name="Rouze P."/>
            <person name="Verhelst B."/>
            <person name="Lin Y.-C."/>
            <person name="Bayer T."/>
            <person name="Collen J."/>
            <person name="Dattolo E."/>
            <person name="De Paoli E."/>
            <person name="Dittami S."/>
            <person name="Maumus F."/>
            <person name="Michel G."/>
            <person name="Kersting A."/>
            <person name="Lauritano C."/>
            <person name="Lohaus R."/>
            <person name="Toepel M."/>
            <person name="Tonon T."/>
            <person name="Vanneste K."/>
            <person name="Amirebrahimi M."/>
            <person name="Brakel J."/>
            <person name="Bostroem C."/>
            <person name="Chovatia M."/>
            <person name="Grimwood J."/>
            <person name="Jenkins J.W."/>
            <person name="Jueterbock A."/>
            <person name="Mraz A."/>
            <person name="Stam W.T."/>
            <person name="Tice H."/>
            <person name="Bornberg-Bauer E."/>
            <person name="Green P.J."/>
            <person name="Pearson G.A."/>
            <person name="Procaccini G."/>
            <person name="Duarte C.M."/>
            <person name="Schmutz J."/>
            <person name="Reusch T.B.H."/>
            <person name="Van de Peer Y."/>
        </authorList>
    </citation>
    <scope>NUCLEOTIDE SEQUENCE [LARGE SCALE GENOMIC DNA]</scope>
    <source>
        <strain evidence="2">cv. Finnish</strain>
    </source>
</reference>
<comment type="caution">
    <text evidence="1">The sequence shown here is derived from an EMBL/GenBank/DDBJ whole genome shotgun (WGS) entry which is preliminary data.</text>
</comment>
<protein>
    <submittedName>
        <fullName evidence="1">Uncharacterized protein</fullName>
    </submittedName>
</protein>
<dbReference type="AlphaFoldDB" id="A0A0K9PY55"/>
<keyword evidence="2" id="KW-1185">Reference proteome</keyword>
<organism evidence="1 2">
    <name type="scientific">Zostera marina</name>
    <name type="common">Eelgrass</name>
    <dbReference type="NCBI Taxonomy" id="29655"/>
    <lineage>
        <taxon>Eukaryota</taxon>
        <taxon>Viridiplantae</taxon>
        <taxon>Streptophyta</taxon>
        <taxon>Embryophyta</taxon>
        <taxon>Tracheophyta</taxon>
        <taxon>Spermatophyta</taxon>
        <taxon>Magnoliopsida</taxon>
        <taxon>Liliopsida</taxon>
        <taxon>Zosteraceae</taxon>
        <taxon>Zostera</taxon>
    </lineage>
</organism>
<accession>A0A0K9PY55</accession>